<keyword evidence="7" id="KW-1185">Reference proteome</keyword>
<dbReference type="InterPro" id="IPR023485">
    <property type="entry name" value="Ptyr_pPase"/>
</dbReference>
<dbReference type="CDD" id="cd16344">
    <property type="entry name" value="LMWPAP"/>
    <property type="match status" value="1"/>
</dbReference>
<evidence type="ECO:0000256" key="4">
    <source>
        <dbReference type="PIRSR" id="PIRSR617867-1"/>
    </source>
</evidence>
<name>K8EIJ2_9FIRM</name>
<keyword evidence="3" id="KW-0904">Protein phosphatase</keyword>
<dbReference type="GO" id="GO:0004725">
    <property type="term" value="F:protein tyrosine phosphatase activity"/>
    <property type="evidence" value="ECO:0007669"/>
    <property type="project" value="UniProtKB-EC"/>
</dbReference>
<evidence type="ECO:0000256" key="1">
    <source>
        <dbReference type="ARBA" id="ARBA00011063"/>
    </source>
</evidence>
<dbReference type="PRINTS" id="PR00719">
    <property type="entry name" value="LMWPTPASE"/>
</dbReference>
<dbReference type="PANTHER" id="PTHR11717">
    <property type="entry name" value="LOW MOLECULAR WEIGHT PROTEIN TYROSINE PHOSPHATASE"/>
    <property type="match status" value="1"/>
</dbReference>
<gene>
    <name evidence="6" type="primary">ywlE</name>
    <name evidence="6" type="ORF">DESHY_30111</name>
</gene>
<protein>
    <submittedName>
        <fullName evidence="6">Low molecular weight protein-tyrosine-phosphatase ywlE</fullName>
        <ecNumber evidence="6">3.1.3.48</ecNumber>
    </submittedName>
</protein>
<evidence type="ECO:0000256" key="3">
    <source>
        <dbReference type="ARBA" id="ARBA00022912"/>
    </source>
</evidence>
<comment type="similarity">
    <text evidence="1">Belongs to the low molecular weight phosphotyrosine protein phosphatase family.</text>
</comment>
<proteinExistence type="inferred from homology"/>
<reference evidence="6 7" key="1">
    <citation type="journal article" date="2013" name="Genome Announc.">
        <title>Genome Sequence of the Sulfate-Reducing Bacterium Desulfotomaculum hydrothermale Lam5(T).</title>
        <authorList>
            <person name="Amin O."/>
            <person name="Fardeau M.L."/>
            <person name="Valette O."/>
            <person name="Hirschler-Rea A."/>
            <person name="Barbe V."/>
            <person name="Medigue C."/>
            <person name="Vacherie B."/>
            <person name="Ollivier B."/>
            <person name="Bertin P.N."/>
            <person name="Dolla A."/>
        </authorList>
    </citation>
    <scope>NUCLEOTIDE SEQUENCE [LARGE SCALE GENOMIC DNA]</scope>
    <source>
        <strain evidence="7">Lam5 / DSM 18033</strain>
    </source>
</reference>
<evidence type="ECO:0000256" key="2">
    <source>
        <dbReference type="ARBA" id="ARBA00022801"/>
    </source>
</evidence>
<feature type="active site" description="Nucleophile" evidence="4">
    <location>
        <position position="9"/>
    </location>
</feature>
<evidence type="ECO:0000313" key="6">
    <source>
        <dbReference type="EMBL" id="CCO08421.1"/>
    </source>
</evidence>
<dbReference type="PANTHER" id="PTHR11717:SF31">
    <property type="entry name" value="LOW MOLECULAR WEIGHT PROTEIN-TYROSINE-PHOSPHATASE ETP-RELATED"/>
    <property type="match status" value="1"/>
</dbReference>
<feature type="active site" description="Proton donor" evidence="4">
    <location>
        <position position="121"/>
    </location>
</feature>
<dbReference type="InterPro" id="IPR036196">
    <property type="entry name" value="Ptyr_pPase_sf"/>
</dbReference>
<evidence type="ECO:0000259" key="5">
    <source>
        <dbReference type="SMART" id="SM00226"/>
    </source>
</evidence>
<keyword evidence="2 6" id="KW-0378">Hydrolase</keyword>
<dbReference type="RefSeq" id="WP_008411831.1">
    <property type="nucleotide sequence ID" value="NZ_CAOS01000010.1"/>
</dbReference>
<dbReference type="InterPro" id="IPR050438">
    <property type="entry name" value="LMW_PTPase"/>
</dbReference>
<accession>K8EIJ2</accession>
<dbReference type="SUPFAM" id="SSF52788">
    <property type="entry name" value="Phosphotyrosine protein phosphatases I"/>
    <property type="match status" value="1"/>
</dbReference>
<dbReference type="eggNOG" id="COG0394">
    <property type="taxonomic scope" value="Bacteria"/>
</dbReference>
<dbReference type="Proteomes" id="UP000009315">
    <property type="component" value="Unassembled WGS sequence"/>
</dbReference>
<dbReference type="OrthoDB" id="9784339at2"/>
<feature type="active site" evidence="4">
    <location>
        <position position="15"/>
    </location>
</feature>
<comment type="caution">
    <text evidence="6">The sequence shown here is derived from an EMBL/GenBank/DDBJ whole genome shotgun (WGS) entry which is preliminary data.</text>
</comment>
<organism evidence="6 7">
    <name type="scientific">Desulforamulus hydrothermalis Lam5 = DSM 18033</name>
    <dbReference type="NCBI Taxonomy" id="1121428"/>
    <lineage>
        <taxon>Bacteria</taxon>
        <taxon>Bacillati</taxon>
        <taxon>Bacillota</taxon>
        <taxon>Clostridia</taxon>
        <taxon>Eubacteriales</taxon>
        <taxon>Peptococcaceae</taxon>
        <taxon>Desulforamulus</taxon>
    </lineage>
</organism>
<dbReference type="AlphaFoldDB" id="K8EIJ2"/>
<feature type="domain" description="Phosphotyrosine protein phosphatase I" evidence="5">
    <location>
        <begin position="3"/>
        <end position="147"/>
    </location>
</feature>
<sequence>MAKKILFVCTGNTCRSSMAEALARAAAAAMNRPDLQFSSAGILAWPGDQASAQAVEALAAQGIDLSQHRAALLTPELVQQADLVLTMTDSHRRHILRLVPAAAGKVFTLGEFAGRPGDVADPFGGSTDHYRRCAAELNTLICQALQKIDREPASS</sequence>
<dbReference type="Gene3D" id="3.40.50.2300">
    <property type="match status" value="1"/>
</dbReference>
<evidence type="ECO:0000313" key="7">
    <source>
        <dbReference type="Proteomes" id="UP000009315"/>
    </source>
</evidence>
<dbReference type="Pfam" id="PF01451">
    <property type="entry name" value="LMWPc"/>
    <property type="match status" value="1"/>
</dbReference>
<dbReference type="SMART" id="SM00226">
    <property type="entry name" value="LMWPc"/>
    <property type="match status" value="1"/>
</dbReference>
<dbReference type="EC" id="3.1.3.48" evidence="6"/>
<dbReference type="EMBL" id="CAOS01000010">
    <property type="protein sequence ID" value="CCO08421.1"/>
    <property type="molecule type" value="Genomic_DNA"/>
</dbReference>
<dbReference type="InterPro" id="IPR017867">
    <property type="entry name" value="Tyr_phospatase_low_mol_wt"/>
</dbReference>
<dbReference type="STRING" id="1121428.DESHY_30111"/>